<dbReference type="OrthoDB" id="6601778at2759"/>
<proteinExistence type="predicted"/>
<dbReference type="RefSeq" id="XP_025409663.1">
    <property type="nucleotide sequence ID" value="XM_025553878.1"/>
</dbReference>
<protein>
    <submittedName>
        <fullName evidence="2">Uncharacterized protein LOC112683035 isoform X1</fullName>
    </submittedName>
</protein>
<organism evidence="1 2">
    <name type="scientific">Sipha flava</name>
    <name type="common">yellow sugarcane aphid</name>
    <dbReference type="NCBI Taxonomy" id="143950"/>
    <lineage>
        <taxon>Eukaryota</taxon>
        <taxon>Metazoa</taxon>
        <taxon>Ecdysozoa</taxon>
        <taxon>Arthropoda</taxon>
        <taxon>Hexapoda</taxon>
        <taxon>Insecta</taxon>
        <taxon>Pterygota</taxon>
        <taxon>Neoptera</taxon>
        <taxon>Paraneoptera</taxon>
        <taxon>Hemiptera</taxon>
        <taxon>Sternorrhyncha</taxon>
        <taxon>Aphidomorpha</taxon>
        <taxon>Aphidoidea</taxon>
        <taxon>Aphididae</taxon>
        <taxon>Sipha</taxon>
    </lineage>
</organism>
<evidence type="ECO:0000313" key="2">
    <source>
        <dbReference type="RefSeq" id="XP_025409663.1"/>
    </source>
</evidence>
<keyword evidence="1" id="KW-1185">Reference proteome</keyword>
<gene>
    <name evidence="2" type="primary">LOC112683035</name>
</gene>
<evidence type="ECO:0000313" key="1">
    <source>
        <dbReference type="Proteomes" id="UP000694846"/>
    </source>
</evidence>
<dbReference type="GeneID" id="112683035"/>
<accession>A0A8B8FFY5</accession>
<reference evidence="2" key="1">
    <citation type="submission" date="2025-08" db="UniProtKB">
        <authorList>
            <consortium name="RefSeq"/>
        </authorList>
    </citation>
    <scope>IDENTIFICATION</scope>
    <source>
        <tissue evidence="2">Whole body</tissue>
    </source>
</reference>
<dbReference type="Proteomes" id="UP000694846">
    <property type="component" value="Unplaced"/>
</dbReference>
<dbReference type="AlphaFoldDB" id="A0A8B8FFY5"/>
<name>A0A8B8FFY5_9HEMI</name>
<sequence>MNFDDMHVLAKRIDSQIRSLETKVSDPMSMMYSNIFGQGVKVLSMLKDTIENIGRNKKEVEHMIQEENSSFDCLLEDFNTVNRFKSEVEVFLNDCENTWSSSFSDYKPFISYDSSSTTNKGLNGFSDLSIQDDIQIADQKVQKTTLTSLRENLRKNLTKSEKKKDSMS</sequence>